<dbReference type="InterPro" id="IPR011051">
    <property type="entry name" value="RmlC_Cupin_sf"/>
</dbReference>
<accession>A0A7V2B0U2</accession>
<evidence type="ECO:0000256" key="4">
    <source>
        <dbReference type="ARBA" id="ARBA00019595"/>
    </source>
</evidence>
<gene>
    <name evidence="9" type="ORF">ENO59_06710</name>
</gene>
<dbReference type="AlphaFoldDB" id="A0A7V2B0U2"/>
<dbReference type="Pfam" id="PF00908">
    <property type="entry name" value="dTDP_sugar_isom"/>
    <property type="match status" value="1"/>
</dbReference>
<name>A0A7V2B0U2_RHOMR</name>
<evidence type="ECO:0000256" key="7">
    <source>
        <dbReference type="ARBA" id="ARBA00033311"/>
    </source>
</evidence>
<proteinExistence type="predicted"/>
<sequence length="157" mass="18166">MNWQEGPIAGCIIRPLRRFEDSRGWLAEFFRQDELDPTVYPVMGYLSLTHPGVTRGPHEHRKQTDLFVFFHGQLRLYLWDTRPDAPTYGYRQVLDVGEVNPVIVLVPPGVVHAYRNTGTEPALLINCPNQLYAGWGRKEAVDEIRHENRPDHPFTMD</sequence>
<reference evidence="9" key="1">
    <citation type="journal article" date="2020" name="mSystems">
        <title>Genome- and Community-Level Interaction Insights into Carbon Utilization and Element Cycling Functions of Hydrothermarchaeota in Hydrothermal Sediment.</title>
        <authorList>
            <person name="Zhou Z."/>
            <person name="Liu Y."/>
            <person name="Xu W."/>
            <person name="Pan J."/>
            <person name="Luo Z.H."/>
            <person name="Li M."/>
        </authorList>
    </citation>
    <scope>NUCLEOTIDE SEQUENCE [LARGE SCALE GENOMIC DNA]</scope>
    <source>
        <strain evidence="9">SpSt-143</strain>
    </source>
</reference>
<dbReference type="InterPro" id="IPR000888">
    <property type="entry name" value="RmlC-like"/>
</dbReference>
<evidence type="ECO:0000256" key="1">
    <source>
        <dbReference type="ARBA" id="ARBA00001298"/>
    </source>
</evidence>
<dbReference type="GO" id="GO:0019305">
    <property type="term" value="P:dTDP-rhamnose biosynthetic process"/>
    <property type="evidence" value="ECO:0007669"/>
    <property type="project" value="TreeGrafter"/>
</dbReference>
<dbReference type="EMBL" id="DSGB01000005">
    <property type="protein sequence ID" value="HER96193.1"/>
    <property type="molecule type" value="Genomic_DNA"/>
</dbReference>
<evidence type="ECO:0000256" key="2">
    <source>
        <dbReference type="ARBA" id="ARBA00001997"/>
    </source>
</evidence>
<feature type="site" description="Participates in a stacking interaction with the thymidine ring of dTDP-4-oxo-6-deoxyglucose" evidence="8">
    <location>
        <position position="132"/>
    </location>
</feature>
<dbReference type="Gene3D" id="2.60.120.10">
    <property type="entry name" value="Jelly Rolls"/>
    <property type="match status" value="1"/>
</dbReference>
<evidence type="ECO:0000256" key="8">
    <source>
        <dbReference type="PIRSR" id="PIRSR600888-3"/>
    </source>
</evidence>
<evidence type="ECO:0000256" key="5">
    <source>
        <dbReference type="ARBA" id="ARBA00029758"/>
    </source>
</evidence>
<dbReference type="EC" id="5.1.3.13" evidence="3"/>
<dbReference type="PANTHER" id="PTHR21047:SF2">
    <property type="entry name" value="THYMIDINE DIPHOSPHO-4-KETO-RHAMNOSE 3,5-EPIMERASE"/>
    <property type="match status" value="1"/>
</dbReference>
<dbReference type="InterPro" id="IPR014710">
    <property type="entry name" value="RmlC-like_jellyroll"/>
</dbReference>
<dbReference type="GO" id="GO:0008830">
    <property type="term" value="F:dTDP-4-dehydrorhamnose 3,5-epimerase activity"/>
    <property type="evidence" value="ECO:0007669"/>
    <property type="project" value="UniProtKB-EC"/>
</dbReference>
<dbReference type="SUPFAM" id="SSF51182">
    <property type="entry name" value="RmlC-like cupins"/>
    <property type="match status" value="1"/>
</dbReference>
<evidence type="ECO:0000313" key="9">
    <source>
        <dbReference type="EMBL" id="HER96193.1"/>
    </source>
</evidence>
<dbReference type="GO" id="GO:0000271">
    <property type="term" value="P:polysaccharide biosynthetic process"/>
    <property type="evidence" value="ECO:0007669"/>
    <property type="project" value="TreeGrafter"/>
</dbReference>
<comment type="caution">
    <text evidence="9">The sequence shown here is derived from an EMBL/GenBank/DDBJ whole genome shotgun (WGS) entry which is preliminary data.</text>
</comment>
<evidence type="ECO:0000256" key="3">
    <source>
        <dbReference type="ARBA" id="ARBA00012098"/>
    </source>
</evidence>
<evidence type="ECO:0000256" key="6">
    <source>
        <dbReference type="ARBA" id="ARBA00031424"/>
    </source>
</evidence>
<dbReference type="PANTHER" id="PTHR21047">
    <property type="entry name" value="DTDP-6-DEOXY-D-GLUCOSE-3,5 EPIMERASE"/>
    <property type="match status" value="1"/>
</dbReference>
<organism evidence="9">
    <name type="scientific">Rhodothermus marinus</name>
    <name type="common">Rhodothermus obamensis</name>
    <dbReference type="NCBI Taxonomy" id="29549"/>
    <lineage>
        <taxon>Bacteria</taxon>
        <taxon>Pseudomonadati</taxon>
        <taxon>Rhodothermota</taxon>
        <taxon>Rhodothermia</taxon>
        <taxon>Rhodothermales</taxon>
        <taxon>Rhodothermaceae</taxon>
        <taxon>Rhodothermus</taxon>
    </lineage>
</organism>
<protein>
    <recommendedName>
        <fullName evidence="4">dTDP-4-dehydrorhamnose 3,5-epimerase</fullName>
        <ecNumber evidence="3">5.1.3.13</ecNumber>
    </recommendedName>
    <alternativeName>
        <fullName evidence="6">Thymidine diphospho-4-keto-rhamnose 3,5-epimerase</fullName>
    </alternativeName>
    <alternativeName>
        <fullName evidence="5">dTDP-4-keto-6-deoxyglucose 3,5-epimerase</fullName>
    </alternativeName>
    <alternativeName>
        <fullName evidence="7">dTDP-6-deoxy-D-xylo-4-hexulose 3,5-epimerase</fullName>
    </alternativeName>
</protein>
<comment type="catalytic activity">
    <reaction evidence="1">
        <text>dTDP-4-dehydro-6-deoxy-alpha-D-glucose = dTDP-4-dehydro-beta-L-rhamnose</text>
        <dbReference type="Rhea" id="RHEA:16969"/>
        <dbReference type="ChEBI" id="CHEBI:57649"/>
        <dbReference type="ChEBI" id="CHEBI:62830"/>
        <dbReference type="EC" id="5.1.3.13"/>
    </reaction>
</comment>
<dbReference type="GO" id="GO:0005829">
    <property type="term" value="C:cytosol"/>
    <property type="evidence" value="ECO:0007669"/>
    <property type="project" value="TreeGrafter"/>
</dbReference>
<comment type="function">
    <text evidence="2">Catalyzes the epimerization of the C3' and C5'positions of dTDP-6-deoxy-D-xylo-4-hexulose, forming dTDP-6-deoxy-L-lyxo-4-hexulose.</text>
</comment>